<sequence length="301" mass="30600">MAAVAQPARSHPPPPLPGSTSMAMHSKVTTEYGRTNEMATCDATVSTSAPRSPATTATPTTGASCQVDAPPTATVGSSAALAVATAVTVVAPARCRDAMQKARTHVRTGVDAVAATVSVCGGLAGGVVRSLSDGRAVLGALGTGVHSLTAARPNGSAASRRRCSGFLGSMWTDPPGVLPSITPRVLPSPATAAYPPPRPTWPRPQPLPWLRDDRSPCCLSFFLRGAPLPSAPPSAPSPLQPSLASRRLCFRRRLSTAAAAAAAAVWVAWSAARRVASATRSSARGDGDGEIDGWRCGAPTG</sequence>
<dbReference type="Proteomes" id="UP000798662">
    <property type="component" value="Chromosome 3"/>
</dbReference>
<proteinExistence type="predicted"/>
<accession>A0ACC3CB96</accession>
<evidence type="ECO:0000313" key="1">
    <source>
        <dbReference type="EMBL" id="KAK1867437.1"/>
    </source>
</evidence>
<name>A0ACC3CB96_PYRYE</name>
<gene>
    <name evidence="1" type="ORF">I4F81_009944</name>
</gene>
<reference evidence="1" key="1">
    <citation type="submission" date="2019-11" db="EMBL/GenBank/DDBJ databases">
        <title>Nori genome reveals adaptations in red seaweeds to the harsh intertidal environment.</title>
        <authorList>
            <person name="Wang D."/>
            <person name="Mao Y."/>
        </authorList>
    </citation>
    <scope>NUCLEOTIDE SEQUENCE</scope>
    <source>
        <tissue evidence="1">Gametophyte</tissue>
    </source>
</reference>
<comment type="caution">
    <text evidence="1">The sequence shown here is derived from an EMBL/GenBank/DDBJ whole genome shotgun (WGS) entry which is preliminary data.</text>
</comment>
<protein>
    <submittedName>
        <fullName evidence="1">Uncharacterized protein</fullName>
    </submittedName>
</protein>
<dbReference type="EMBL" id="CM020620">
    <property type="protein sequence ID" value="KAK1867437.1"/>
    <property type="molecule type" value="Genomic_DNA"/>
</dbReference>
<evidence type="ECO:0000313" key="2">
    <source>
        <dbReference type="Proteomes" id="UP000798662"/>
    </source>
</evidence>
<keyword evidence="2" id="KW-1185">Reference proteome</keyword>
<organism evidence="1 2">
    <name type="scientific">Pyropia yezoensis</name>
    <name type="common">Susabi-nori</name>
    <name type="synonym">Porphyra yezoensis</name>
    <dbReference type="NCBI Taxonomy" id="2788"/>
    <lineage>
        <taxon>Eukaryota</taxon>
        <taxon>Rhodophyta</taxon>
        <taxon>Bangiophyceae</taxon>
        <taxon>Bangiales</taxon>
        <taxon>Bangiaceae</taxon>
        <taxon>Pyropia</taxon>
    </lineage>
</organism>